<keyword evidence="1" id="KW-0812">Transmembrane</keyword>
<keyword evidence="1" id="KW-0472">Membrane</keyword>
<organism evidence="2 3">
    <name type="scientific">Ensete ventricosum</name>
    <name type="common">Abyssinian banana</name>
    <name type="synonym">Musa ensete</name>
    <dbReference type="NCBI Taxonomy" id="4639"/>
    <lineage>
        <taxon>Eukaryota</taxon>
        <taxon>Viridiplantae</taxon>
        <taxon>Streptophyta</taxon>
        <taxon>Embryophyta</taxon>
        <taxon>Tracheophyta</taxon>
        <taxon>Spermatophyta</taxon>
        <taxon>Magnoliopsida</taxon>
        <taxon>Liliopsida</taxon>
        <taxon>Zingiberales</taxon>
        <taxon>Musaceae</taxon>
        <taxon>Ensete</taxon>
    </lineage>
</organism>
<name>A0A426Y0B1_ENSVE</name>
<feature type="transmembrane region" description="Helical" evidence="1">
    <location>
        <begin position="90"/>
        <end position="111"/>
    </location>
</feature>
<sequence>MGGLNVGESSQRGSTISFVFGAHTCAERTVWDALGRTMVGSGQFPINSTLRCPITSRGSILACVSCRTGSPAKSTDGSLSLWPPTSSSCYFTIATTLVASLVFPKSILFFFSFKRGINKDLIFSLLVATKSWTISRTRWGFSFGIEGFSGVTVLEIAYWGIGMDELFRI</sequence>
<feature type="transmembrane region" description="Helical" evidence="1">
    <location>
        <begin position="139"/>
        <end position="161"/>
    </location>
</feature>
<dbReference type="AlphaFoldDB" id="A0A426Y0B1"/>
<dbReference type="Proteomes" id="UP000287651">
    <property type="component" value="Unassembled WGS sequence"/>
</dbReference>
<gene>
    <name evidence="2" type="ORF">B296_00039468</name>
</gene>
<evidence type="ECO:0000313" key="3">
    <source>
        <dbReference type="Proteomes" id="UP000287651"/>
    </source>
</evidence>
<evidence type="ECO:0000313" key="2">
    <source>
        <dbReference type="EMBL" id="RRT45189.1"/>
    </source>
</evidence>
<protein>
    <submittedName>
        <fullName evidence="2">Uncharacterized protein</fullName>
    </submittedName>
</protein>
<dbReference type="EMBL" id="AMZH03016001">
    <property type="protein sequence ID" value="RRT45189.1"/>
    <property type="molecule type" value="Genomic_DNA"/>
</dbReference>
<proteinExistence type="predicted"/>
<comment type="caution">
    <text evidence="2">The sequence shown here is derived from an EMBL/GenBank/DDBJ whole genome shotgun (WGS) entry which is preliminary data.</text>
</comment>
<accession>A0A426Y0B1</accession>
<reference evidence="2 3" key="1">
    <citation type="journal article" date="2014" name="Agronomy (Basel)">
        <title>A Draft Genome Sequence for Ensete ventricosum, the Drought-Tolerant Tree Against Hunger.</title>
        <authorList>
            <person name="Harrison J."/>
            <person name="Moore K.A."/>
            <person name="Paszkiewicz K."/>
            <person name="Jones T."/>
            <person name="Grant M."/>
            <person name="Ambacheew D."/>
            <person name="Muzemil S."/>
            <person name="Studholme D.J."/>
        </authorList>
    </citation>
    <scope>NUCLEOTIDE SEQUENCE [LARGE SCALE GENOMIC DNA]</scope>
</reference>
<keyword evidence="1" id="KW-1133">Transmembrane helix</keyword>
<evidence type="ECO:0000256" key="1">
    <source>
        <dbReference type="SAM" id="Phobius"/>
    </source>
</evidence>